<sequence length="156" mass="17196">MPEMSHQGSSLFWHNQDYKSLSKNGSERIPKPTKPSSATDSGPERWPPSARPPSHTVFTRRIQPYSIHGYSGIDRAVSTVATPPMRGPGASIIGRGPVTRLAEQGTSISVCMESEYVTLSRSSNKAWSQQRSPNPRALSQMIYAVRGLLQSWDIKS</sequence>
<dbReference type="GeneID" id="2874932"/>
<proteinExistence type="predicted"/>
<feature type="compositionally biased region" description="Polar residues" evidence="1">
    <location>
        <begin position="1"/>
        <end position="24"/>
    </location>
</feature>
<name>Q5BAU1_EMENI</name>
<organism evidence="2 3">
    <name type="scientific">Emericella nidulans (strain FGSC A4 / ATCC 38163 / CBS 112.46 / NRRL 194 / M139)</name>
    <name type="common">Aspergillus nidulans</name>
    <dbReference type="NCBI Taxonomy" id="227321"/>
    <lineage>
        <taxon>Eukaryota</taxon>
        <taxon>Fungi</taxon>
        <taxon>Dikarya</taxon>
        <taxon>Ascomycota</taxon>
        <taxon>Pezizomycotina</taxon>
        <taxon>Eurotiomycetes</taxon>
        <taxon>Eurotiomycetidae</taxon>
        <taxon>Eurotiales</taxon>
        <taxon>Aspergillaceae</taxon>
        <taxon>Aspergillus</taxon>
        <taxon>Aspergillus subgen. Nidulantes</taxon>
    </lineage>
</organism>
<gene>
    <name evidence="2" type="ORF">ANIA_02339</name>
</gene>
<dbReference type="AlphaFoldDB" id="Q5BAU1"/>
<dbReference type="Proteomes" id="UP000000560">
    <property type="component" value="Chromosome VII"/>
</dbReference>
<dbReference type="KEGG" id="ani:ANIA_02339"/>
<dbReference type="HOGENOM" id="CLU_1686545_0_0_1"/>
<evidence type="ECO:0000313" key="2">
    <source>
        <dbReference type="EMBL" id="CBF86639.1"/>
    </source>
</evidence>
<protein>
    <submittedName>
        <fullName evidence="2">Uncharacterized protein</fullName>
    </submittedName>
</protein>
<keyword evidence="3" id="KW-1185">Reference proteome</keyword>
<evidence type="ECO:0000256" key="1">
    <source>
        <dbReference type="SAM" id="MobiDB-lite"/>
    </source>
</evidence>
<evidence type="ECO:0000313" key="3">
    <source>
        <dbReference type="Proteomes" id="UP000000560"/>
    </source>
</evidence>
<dbReference type="VEuPathDB" id="FungiDB:AN2339"/>
<dbReference type="EMBL" id="BN001307">
    <property type="protein sequence ID" value="CBF86639.1"/>
    <property type="molecule type" value="Genomic_DNA"/>
</dbReference>
<reference evidence="3" key="2">
    <citation type="journal article" date="2009" name="Fungal Genet. Biol.">
        <title>The 2008 update of the Aspergillus nidulans genome annotation: a community effort.</title>
        <authorList>
            <person name="Wortman J.R."/>
            <person name="Gilsenan J.M."/>
            <person name="Joardar V."/>
            <person name="Deegan J."/>
            <person name="Clutterbuck J."/>
            <person name="Andersen M.R."/>
            <person name="Archer D."/>
            <person name="Bencina M."/>
            <person name="Braus G."/>
            <person name="Coutinho P."/>
            <person name="von Dohren H."/>
            <person name="Doonan J."/>
            <person name="Driessen A.J."/>
            <person name="Durek P."/>
            <person name="Espeso E."/>
            <person name="Fekete E."/>
            <person name="Flipphi M."/>
            <person name="Estrada C.G."/>
            <person name="Geysens S."/>
            <person name="Goldman G."/>
            <person name="de Groot P.W."/>
            <person name="Hansen K."/>
            <person name="Harris S.D."/>
            <person name="Heinekamp T."/>
            <person name="Helmstaedt K."/>
            <person name="Henrissat B."/>
            <person name="Hofmann G."/>
            <person name="Homan T."/>
            <person name="Horio T."/>
            <person name="Horiuchi H."/>
            <person name="James S."/>
            <person name="Jones M."/>
            <person name="Karaffa L."/>
            <person name="Karanyi Z."/>
            <person name="Kato M."/>
            <person name="Keller N."/>
            <person name="Kelly D.E."/>
            <person name="Kiel J.A."/>
            <person name="Kim J.M."/>
            <person name="van der Klei I.J."/>
            <person name="Klis F.M."/>
            <person name="Kovalchuk A."/>
            <person name="Krasevec N."/>
            <person name="Kubicek C.P."/>
            <person name="Liu B."/>
            <person name="Maccabe A."/>
            <person name="Meyer V."/>
            <person name="Mirabito P."/>
            <person name="Miskei M."/>
            <person name="Mos M."/>
            <person name="Mullins J."/>
            <person name="Nelson D.R."/>
            <person name="Nielsen J."/>
            <person name="Oakley B.R."/>
            <person name="Osmani S.A."/>
            <person name="Pakula T."/>
            <person name="Paszewski A."/>
            <person name="Paulsen I."/>
            <person name="Pilsyk S."/>
            <person name="Pocsi I."/>
            <person name="Punt P.J."/>
            <person name="Ram A.F."/>
            <person name="Ren Q."/>
            <person name="Robellet X."/>
            <person name="Robson G."/>
            <person name="Seiboth B."/>
            <person name="van Solingen P."/>
            <person name="Specht T."/>
            <person name="Sun J."/>
            <person name="Taheri-Talesh N."/>
            <person name="Takeshita N."/>
            <person name="Ussery D."/>
            <person name="vanKuyk P.A."/>
            <person name="Visser H."/>
            <person name="van de Vondervoort P.J."/>
            <person name="de Vries R.P."/>
            <person name="Walton J."/>
            <person name="Xiang X."/>
            <person name="Xiong Y."/>
            <person name="Zeng A.P."/>
            <person name="Brandt B.W."/>
            <person name="Cornell M.J."/>
            <person name="van den Hondel C.A."/>
            <person name="Visser J."/>
            <person name="Oliver S.G."/>
            <person name="Turner G."/>
        </authorList>
    </citation>
    <scope>GENOME REANNOTATION</scope>
    <source>
        <strain evidence="3">FGSC A4 / ATCC 38163 / CBS 112.46 / NRRL 194 / M139</strain>
    </source>
</reference>
<dbReference type="RefSeq" id="XP_659943.1">
    <property type="nucleotide sequence ID" value="XM_654851.1"/>
</dbReference>
<reference evidence="3" key="1">
    <citation type="journal article" date="2005" name="Nature">
        <title>Sequencing of Aspergillus nidulans and comparative analysis with A. fumigatus and A. oryzae.</title>
        <authorList>
            <person name="Galagan J.E."/>
            <person name="Calvo S.E."/>
            <person name="Cuomo C."/>
            <person name="Ma L.J."/>
            <person name="Wortman J.R."/>
            <person name="Batzoglou S."/>
            <person name="Lee S.I."/>
            <person name="Basturkmen M."/>
            <person name="Spevak C.C."/>
            <person name="Clutterbuck J."/>
            <person name="Kapitonov V."/>
            <person name="Jurka J."/>
            <person name="Scazzocchio C."/>
            <person name="Farman M."/>
            <person name="Butler J."/>
            <person name="Purcell S."/>
            <person name="Harris S."/>
            <person name="Braus G.H."/>
            <person name="Draht O."/>
            <person name="Busch S."/>
            <person name="D'Enfert C."/>
            <person name="Bouchier C."/>
            <person name="Goldman G.H."/>
            <person name="Bell-Pedersen D."/>
            <person name="Griffiths-Jones S."/>
            <person name="Doonan J.H."/>
            <person name="Yu J."/>
            <person name="Vienken K."/>
            <person name="Pain A."/>
            <person name="Freitag M."/>
            <person name="Selker E.U."/>
            <person name="Archer D.B."/>
            <person name="Penalva M.A."/>
            <person name="Oakley B.R."/>
            <person name="Momany M."/>
            <person name="Tanaka T."/>
            <person name="Kumagai T."/>
            <person name="Asai K."/>
            <person name="Machida M."/>
            <person name="Nierman W.C."/>
            <person name="Denning D.W."/>
            <person name="Caddick M."/>
            <person name="Hynes M."/>
            <person name="Paoletti M."/>
            <person name="Fischer R."/>
            <person name="Miller B."/>
            <person name="Dyer P."/>
            <person name="Sachs M.S."/>
            <person name="Osmani S.A."/>
            <person name="Birren B.W."/>
        </authorList>
    </citation>
    <scope>NUCLEOTIDE SEQUENCE [LARGE SCALE GENOMIC DNA]</scope>
    <source>
        <strain evidence="3">FGSC A4 / ATCC 38163 / CBS 112.46 / NRRL 194 / M139</strain>
    </source>
</reference>
<dbReference type="InParanoid" id="Q5BAU1"/>
<accession>Q5BAU1</accession>
<feature type="region of interest" description="Disordered" evidence="1">
    <location>
        <begin position="1"/>
        <end position="56"/>
    </location>
</feature>
<accession>C8VND9</accession>